<proteinExistence type="predicted"/>
<dbReference type="GO" id="GO:0005886">
    <property type="term" value="C:plasma membrane"/>
    <property type="evidence" value="ECO:0007669"/>
    <property type="project" value="TreeGrafter"/>
</dbReference>
<dbReference type="OrthoDB" id="7059775at2"/>
<evidence type="ECO:0000313" key="2">
    <source>
        <dbReference type="EMBL" id="KFF29453.1"/>
    </source>
</evidence>
<feature type="transmembrane region" description="Helical" evidence="1">
    <location>
        <begin position="15"/>
        <end position="34"/>
    </location>
</feature>
<comment type="caution">
    <text evidence="2">The sequence shown here is derived from an EMBL/GenBank/DDBJ whole genome shotgun (WGS) entry which is preliminary data.</text>
</comment>
<feature type="transmembrane region" description="Helical" evidence="1">
    <location>
        <begin position="40"/>
        <end position="61"/>
    </location>
</feature>
<dbReference type="RefSeq" id="WP_034682440.1">
    <property type="nucleotide sequence ID" value="NZ_CP023049.2"/>
</dbReference>
<dbReference type="PANTHER" id="PTHR34989">
    <property type="entry name" value="PROTEIN HDED"/>
    <property type="match status" value="1"/>
</dbReference>
<dbReference type="InterPro" id="IPR005325">
    <property type="entry name" value="DUF308_memb"/>
</dbReference>
<feature type="transmembrane region" description="Helical" evidence="1">
    <location>
        <begin position="73"/>
        <end position="92"/>
    </location>
</feature>
<reference evidence="2 3" key="1">
    <citation type="submission" date="2014-07" db="EMBL/GenBank/DDBJ databases">
        <title>Genome of Chryseobacterium piperi CTM.</title>
        <authorList>
            <person name="Pipes S.E."/>
            <person name="Stropko S.J."/>
            <person name="Newman J.D."/>
        </authorList>
    </citation>
    <scope>NUCLEOTIDE SEQUENCE [LARGE SCALE GENOMIC DNA]</scope>
    <source>
        <strain evidence="2 3">CTM</strain>
    </source>
</reference>
<name>A0A086BKI9_9FLAO</name>
<keyword evidence="3" id="KW-1185">Reference proteome</keyword>
<dbReference type="Proteomes" id="UP000028709">
    <property type="component" value="Unassembled WGS sequence"/>
</dbReference>
<accession>A0A086BKI9</accession>
<feature type="transmembrane region" description="Helical" evidence="1">
    <location>
        <begin position="155"/>
        <end position="180"/>
    </location>
</feature>
<dbReference type="KEGG" id="cpip:CJF12_00535"/>
<feature type="transmembrane region" description="Helical" evidence="1">
    <location>
        <begin position="98"/>
        <end position="118"/>
    </location>
</feature>
<feature type="transmembrane region" description="Helical" evidence="1">
    <location>
        <begin position="130"/>
        <end position="149"/>
    </location>
</feature>
<dbReference type="Pfam" id="PF03729">
    <property type="entry name" value="DUF308"/>
    <property type="match status" value="2"/>
</dbReference>
<gene>
    <name evidence="2" type="ORF">IQ37_05385</name>
</gene>
<dbReference type="eggNOG" id="COG3247">
    <property type="taxonomic scope" value="Bacteria"/>
</dbReference>
<organism evidence="2 3">
    <name type="scientific">Chryseobacterium piperi</name>
    <dbReference type="NCBI Taxonomy" id="558152"/>
    <lineage>
        <taxon>Bacteria</taxon>
        <taxon>Pseudomonadati</taxon>
        <taxon>Bacteroidota</taxon>
        <taxon>Flavobacteriia</taxon>
        <taxon>Flavobacteriales</taxon>
        <taxon>Weeksellaceae</taxon>
        <taxon>Chryseobacterium group</taxon>
        <taxon>Chryseobacterium</taxon>
    </lineage>
</organism>
<keyword evidence="1" id="KW-0812">Transmembrane</keyword>
<dbReference type="PANTHER" id="PTHR34989:SF1">
    <property type="entry name" value="PROTEIN HDED"/>
    <property type="match status" value="1"/>
</dbReference>
<dbReference type="STRING" id="558152.IQ37_05385"/>
<dbReference type="AlphaFoldDB" id="A0A086BKI9"/>
<keyword evidence="1" id="KW-0472">Membrane</keyword>
<keyword evidence="1" id="KW-1133">Transmembrane helix</keyword>
<sequence>MPNLLKSFRNSVKHWYIPLILGILFIACGGYVFSSPVETYLALSILFSVSFIVSGLSDIFFAVNNAKLLNGWGLYLVTGLLSLIMGIYLVSYPHISMSILPFIVGFTVMFRSFQLLGISFDLKDAHILSWGNLAIFSVLGIILSLMLLANPIFSGISLVVLTGLSFIFVGIASVILAFNLKKMKDYPSKLSHELREKIDTLQNEINDRMK</sequence>
<dbReference type="InterPro" id="IPR052712">
    <property type="entry name" value="Acid_resist_chaperone_HdeD"/>
</dbReference>
<dbReference type="EMBL" id="JPRJ01000006">
    <property type="protein sequence ID" value="KFF29453.1"/>
    <property type="molecule type" value="Genomic_DNA"/>
</dbReference>
<dbReference type="PROSITE" id="PS51257">
    <property type="entry name" value="PROKAR_LIPOPROTEIN"/>
    <property type="match status" value="1"/>
</dbReference>
<protein>
    <submittedName>
        <fullName evidence="2">Membrane protein</fullName>
    </submittedName>
</protein>
<evidence type="ECO:0000313" key="3">
    <source>
        <dbReference type="Proteomes" id="UP000028709"/>
    </source>
</evidence>
<evidence type="ECO:0000256" key="1">
    <source>
        <dbReference type="SAM" id="Phobius"/>
    </source>
</evidence>